<proteinExistence type="inferred from homology"/>
<dbReference type="PANTHER" id="PTHR31977">
    <property type="entry name" value="UPF0696 PROTEIN C11ORF68"/>
    <property type="match status" value="1"/>
</dbReference>
<dbReference type="AlphaFoldDB" id="A0A9P6F0L5"/>
<comment type="similarity">
    <text evidence="1">Belongs to the UPF0696 family.</text>
</comment>
<dbReference type="SUPFAM" id="SSF55418">
    <property type="entry name" value="eIF4e-like"/>
    <property type="match status" value="1"/>
</dbReference>
<evidence type="ECO:0000313" key="2">
    <source>
        <dbReference type="EMBL" id="KAF9539349.1"/>
    </source>
</evidence>
<evidence type="ECO:0000256" key="1">
    <source>
        <dbReference type="ARBA" id="ARBA00010568"/>
    </source>
</evidence>
<reference evidence="2" key="1">
    <citation type="journal article" date="2020" name="Fungal Divers.">
        <title>Resolving the Mortierellaceae phylogeny through synthesis of multi-gene phylogenetics and phylogenomics.</title>
        <authorList>
            <person name="Vandepol N."/>
            <person name="Liber J."/>
            <person name="Desiro A."/>
            <person name="Na H."/>
            <person name="Kennedy M."/>
            <person name="Barry K."/>
            <person name="Grigoriev I.V."/>
            <person name="Miller A.N."/>
            <person name="O'Donnell K."/>
            <person name="Stajich J.E."/>
            <person name="Bonito G."/>
        </authorList>
    </citation>
    <scope>NUCLEOTIDE SEQUENCE</scope>
    <source>
        <strain evidence="2">NRRL 2591</strain>
    </source>
</reference>
<dbReference type="EMBL" id="JAAAXW010000250">
    <property type="protein sequence ID" value="KAF9539349.1"/>
    <property type="molecule type" value="Genomic_DNA"/>
</dbReference>
<evidence type="ECO:0000313" key="3">
    <source>
        <dbReference type="Proteomes" id="UP000723463"/>
    </source>
</evidence>
<organism evidence="2 3">
    <name type="scientific">Mortierella hygrophila</name>
    <dbReference type="NCBI Taxonomy" id="979708"/>
    <lineage>
        <taxon>Eukaryota</taxon>
        <taxon>Fungi</taxon>
        <taxon>Fungi incertae sedis</taxon>
        <taxon>Mucoromycota</taxon>
        <taxon>Mortierellomycotina</taxon>
        <taxon>Mortierellomycetes</taxon>
        <taxon>Mortierellales</taxon>
        <taxon>Mortierellaceae</taxon>
        <taxon>Mortierella</taxon>
    </lineage>
</organism>
<dbReference type="InterPro" id="IPR023398">
    <property type="entry name" value="TIF_eIF4e-like"/>
</dbReference>
<dbReference type="InterPro" id="IPR015034">
    <property type="entry name" value="Bles03"/>
</dbReference>
<name>A0A9P6F0L5_9FUNG</name>
<comment type="caution">
    <text evidence="2">The sequence shown here is derived from an EMBL/GenBank/DDBJ whole genome shotgun (WGS) entry which is preliminary data.</text>
</comment>
<keyword evidence="3" id="KW-1185">Reference proteome</keyword>
<dbReference type="Pfam" id="PF08939">
    <property type="entry name" value="Bles03"/>
    <property type="match status" value="1"/>
</dbReference>
<gene>
    <name evidence="2" type="ORF">EC957_005539</name>
</gene>
<dbReference type="Gene3D" id="3.30.760.10">
    <property type="entry name" value="RNA Cap, Translation Initiation Factor Eif4e"/>
    <property type="match status" value="1"/>
</dbReference>
<dbReference type="PANTHER" id="PTHR31977:SF1">
    <property type="entry name" value="UPF0696 PROTEIN C11ORF68"/>
    <property type="match status" value="1"/>
</dbReference>
<sequence>MRLCSITKPFTGTLKRAEPYERHFQLEMSIPTQTTDQYWVWAKSPTKDFVGGARTGKWMLFYDKSILDDKWATVKQLVEQDSLGGLAKCSTAQGNPNATSSKSGVIIVYTSDYLDQEEVYTVAVTLHEKLEYKATIYYKTDEQTYAGAYGKNGSKKNHIYRYPLD</sequence>
<accession>A0A9P6F0L5</accession>
<protein>
    <submittedName>
        <fullName evidence="2">Uncharacterized protein</fullName>
    </submittedName>
</protein>
<dbReference type="Proteomes" id="UP000723463">
    <property type="component" value="Unassembled WGS sequence"/>
</dbReference>